<dbReference type="EMBL" id="JACIJD010000050">
    <property type="protein sequence ID" value="MBB5696520.1"/>
    <property type="molecule type" value="Genomic_DNA"/>
</dbReference>
<comment type="caution">
    <text evidence="1">The sequence shown here is derived from an EMBL/GenBank/DDBJ whole genome shotgun (WGS) entry which is preliminary data.</text>
</comment>
<name>A0A840Y9A7_9PROT</name>
<sequence length="26" mass="2847">GALADKIKHETPIWRQLVEASGAKLD</sequence>
<reference evidence="1 2" key="1">
    <citation type="submission" date="2020-08" db="EMBL/GenBank/DDBJ databases">
        <title>Genomic Encyclopedia of Type Strains, Phase IV (KMG-IV): sequencing the most valuable type-strain genomes for metagenomic binning, comparative biology and taxonomic classification.</title>
        <authorList>
            <person name="Goeker M."/>
        </authorList>
    </citation>
    <scope>NUCLEOTIDE SEQUENCE [LARGE SCALE GENOMIC DNA]</scope>
    <source>
        <strain evidence="1 2">DSM 25622</strain>
    </source>
</reference>
<protein>
    <submittedName>
        <fullName evidence="1">Molybdopterin synthase catalytic subunit</fullName>
    </submittedName>
</protein>
<dbReference type="Proteomes" id="UP000580654">
    <property type="component" value="Unassembled WGS sequence"/>
</dbReference>
<accession>A0A840Y9A7</accession>
<keyword evidence="2" id="KW-1185">Reference proteome</keyword>
<feature type="non-terminal residue" evidence="1">
    <location>
        <position position="1"/>
    </location>
</feature>
<evidence type="ECO:0000313" key="2">
    <source>
        <dbReference type="Proteomes" id="UP000580654"/>
    </source>
</evidence>
<proteinExistence type="predicted"/>
<organism evidence="1 2">
    <name type="scientific">Muricoccus pecuniae</name>
    <dbReference type="NCBI Taxonomy" id="693023"/>
    <lineage>
        <taxon>Bacteria</taxon>
        <taxon>Pseudomonadati</taxon>
        <taxon>Pseudomonadota</taxon>
        <taxon>Alphaproteobacteria</taxon>
        <taxon>Acetobacterales</taxon>
        <taxon>Roseomonadaceae</taxon>
        <taxon>Muricoccus</taxon>
    </lineage>
</organism>
<dbReference type="AlphaFoldDB" id="A0A840Y9A7"/>
<evidence type="ECO:0000313" key="1">
    <source>
        <dbReference type="EMBL" id="MBB5696520.1"/>
    </source>
</evidence>
<gene>
    <name evidence="1" type="ORF">FHS87_004591</name>
</gene>